<keyword evidence="7" id="KW-1185">Reference proteome</keyword>
<dbReference type="SUPFAM" id="SSF51126">
    <property type="entry name" value="Pectin lyase-like"/>
    <property type="match status" value="1"/>
</dbReference>
<dbReference type="EMBL" id="JBDIVE010000004">
    <property type="protein sequence ID" value="MEN3068667.1"/>
    <property type="molecule type" value="Genomic_DNA"/>
</dbReference>
<evidence type="ECO:0000256" key="1">
    <source>
        <dbReference type="ARBA" id="ARBA00008891"/>
    </source>
</evidence>
<dbReference type="RefSeq" id="WP_345919439.1">
    <property type="nucleotide sequence ID" value="NZ_JBDIVE010000004.1"/>
</dbReference>
<dbReference type="InterPro" id="IPR000070">
    <property type="entry name" value="Pectinesterase_cat"/>
</dbReference>
<feature type="signal peptide" evidence="4">
    <location>
        <begin position="1"/>
        <end position="20"/>
    </location>
</feature>
<dbReference type="PROSITE" id="PS51257">
    <property type="entry name" value="PROKAR_LIPOPROTEIN"/>
    <property type="match status" value="1"/>
</dbReference>
<reference evidence="6 7" key="1">
    <citation type="journal article" date="2018" name="Int. J. Syst. Evol. Microbiol.">
        <title>Uliginosibacterium sediminicola sp. nov., isolated from freshwater sediment.</title>
        <authorList>
            <person name="Hwang W.M."/>
            <person name="Kim S.M."/>
            <person name="Kang K."/>
            <person name="Ahn T.Y."/>
        </authorList>
    </citation>
    <scope>NUCLEOTIDE SEQUENCE [LARGE SCALE GENOMIC DNA]</scope>
    <source>
        <strain evidence="6 7">M1-21</strain>
    </source>
</reference>
<dbReference type="Proteomes" id="UP001410394">
    <property type="component" value="Unassembled WGS sequence"/>
</dbReference>
<dbReference type="InterPro" id="IPR013320">
    <property type="entry name" value="ConA-like_dom_sf"/>
</dbReference>
<dbReference type="InterPro" id="IPR011050">
    <property type="entry name" value="Pectin_lyase_fold/virulence"/>
</dbReference>
<dbReference type="Gene3D" id="2.60.120.560">
    <property type="entry name" value="Exo-inulinase, domain 1"/>
    <property type="match status" value="1"/>
</dbReference>
<keyword evidence="3" id="KW-0063">Aspartyl esterase</keyword>
<dbReference type="InterPro" id="IPR012334">
    <property type="entry name" value="Pectin_lyas_fold"/>
</dbReference>
<accession>A0ABU9YYA8</accession>
<keyword evidence="4" id="KW-0732">Signal</keyword>
<evidence type="ECO:0000256" key="2">
    <source>
        <dbReference type="ARBA" id="ARBA00022801"/>
    </source>
</evidence>
<keyword evidence="2" id="KW-0378">Hydrolase</keyword>
<comment type="caution">
    <text evidence="6">The sequence shown here is derived from an EMBL/GenBank/DDBJ whole genome shotgun (WGS) entry which is preliminary data.</text>
</comment>
<evidence type="ECO:0000313" key="7">
    <source>
        <dbReference type="Proteomes" id="UP001410394"/>
    </source>
</evidence>
<dbReference type="PANTHER" id="PTHR31321:SF57">
    <property type="entry name" value="PECTINESTERASE 53-RELATED"/>
    <property type="match status" value="1"/>
</dbReference>
<feature type="domain" description="Pectinesterase catalytic" evidence="5">
    <location>
        <begin position="492"/>
        <end position="782"/>
    </location>
</feature>
<dbReference type="SUPFAM" id="SSF49899">
    <property type="entry name" value="Concanavalin A-like lectins/glucanases"/>
    <property type="match status" value="1"/>
</dbReference>
<protein>
    <submittedName>
        <fullName evidence="6">Pectinesterase family protein</fullName>
    </submittedName>
</protein>
<proteinExistence type="inferred from homology"/>
<evidence type="ECO:0000256" key="4">
    <source>
        <dbReference type="SAM" id="SignalP"/>
    </source>
</evidence>
<dbReference type="Pfam" id="PF01095">
    <property type="entry name" value="Pectinesterase"/>
    <property type="match status" value="1"/>
</dbReference>
<evidence type="ECO:0000259" key="5">
    <source>
        <dbReference type="Pfam" id="PF01095"/>
    </source>
</evidence>
<organism evidence="6 7">
    <name type="scientific">Uliginosibacterium sediminicola</name>
    <dbReference type="NCBI Taxonomy" id="2024550"/>
    <lineage>
        <taxon>Bacteria</taxon>
        <taxon>Pseudomonadati</taxon>
        <taxon>Pseudomonadota</taxon>
        <taxon>Betaproteobacteria</taxon>
        <taxon>Rhodocyclales</taxon>
        <taxon>Zoogloeaceae</taxon>
        <taxon>Uliginosibacterium</taxon>
    </lineage>
</organism>
<dbReference type="PANTHER" id="PTHR31321">
    <property type="entry name" value="ACYL-COA THIOESTER HYDROLASE YBHC-RELATED"/>
    <property type="match status" value="1"/>
</dbReference>
<dbReference type="Gene3D" id="2.160.20.10">
    <property type="entry name" value="Single-stranded right-handed beta-helix, Pectin lyase-like"/>
    <property type="match status" value="1"/>
</dbReference>
<sequence>MFSMIRHRFAVLLAASGLLAACAGNQATAPQLPPAAASAKVAAPGCAPGVWFCEDFEAEPNARWDWLPPGAGASIGTANGTAVVEKEGRNTVLHYEAGSSKGVVAAIKDTAFAAVAAKHTADYYVEAKIRPLSNSSNNKFVCLLGRYQDVNNWYGGCLNVQNGSNSKVEFHKANAGKWFRARQFNPRTIVNDKWYTLRMEMKGDNLTFYIDDDFVGSFVDASIKAPGKIGLWLDNRSFVIDDIQVGDANIKPVLLSITPDTAWTSEVGGADREVEVSASKSDGSPDGYTLSVSDPRVLSVVQRGNKVLLHAVGAGNATLSFTSQANPALRKQIAASIEPAFVLPTARYAPFSSEPAAGSRGAYIDQRLSLRFDGPFSLSGKGSVRIFDAQDDRLVDVIKPRSESNAIGPSADQFYRGLSMPLLQVDGNTLHVRPHANTLQYGKTYYVAIAEGTVLGARLAGQDFVGLGKTAGWRFETRAAPAKGLTTLRVDDDGEQADFRSLQGALNYAMQNLAKETPVRIKLMNGRYEEPLYLRGKDNVSIEGESRDQTVIAFENYESLNGGSGAGSPGAASRAGGGRALFLVEQSDLLSLSNMSLHNTHIKRNGINNQAETLYFNGSTQRLIARDMNFISRQDTLQLNAYSWFYNSLIAGDVDFIWGSAKAALFENSEIRTVVDSADATRGSYIVQARVLSPTDKGYVFLRSRLTREAGVPDGLTTLARSAGVPAYFDNVLYLDCQLDAHIAPAGWWVDPIPNPDKASATLGWREFGSTASTGLKLDARVGAARRLSAAEAAPYLSREQVFAAIGWVP</sequence>
<gene>
    <name evidence="6" type="ORF">ABDB84_09275</name>
</gene>
<evidence type="ECO:0000256" key="3">
    <source>
        <dbReference type="ARBA" id="ARBA00023085"/>
    </source>
</evidence>
<feature type="chain" id="PRO_5046120756" evidence="4">
    <location>
        <begin position="21"/>
        <end position="810"/>
    </location>
</feature>
<evidence type="ECO:0000313" key="6">
    <source>
        <dbReference type="EMBL" id="MEN3068667.1"/>
    </source>
</evidence>
<dbReference type="Gene3D" id="2.60.40.1080">
    <property type="match status" value="1"/>
</dbReference>
<comment type="similarity">
    <text evidence="1">Belongs to the pectinesterase family.</text>
</comment>
<name>A0ABU9YYA8_9RHOO</name>